<sequence>MRDVTPTRAGWLVGLLLLLVMPLPASAQPEDLSAWVDLPPESLRGWKVEASAERIRVAHERPPTPREQVREVLVLLTVAQSSLNWILEGMLPVLRDGRVRVELTLHKLGTGRQEQERMLALADSGQFDLVVGLGSDATRFLYNRFGNQPTPVVALCKAPELWLGFEEGASRQAKPGNMAFVSLSLSPDVQLHYLQELLGPLKVLTVVYDRRNQSTVEVEAEAMRRLAARDGFQLLELAVDGKRSAEAMLSEQVPRMAHAMRLIDPEGRHSLFWVTTSSAVYDELERIDGLSEGIPVLGSVREAVREGSASAVMSIGVPFKSAGQLGARYVLEVLGSRLPASRLPMGVISPPDLAINLRRARQLDVKLPFHFLEQASSIYDLDGRLVRQDGQPAVAPPP</sequence>
<dbReference type="Proteomes" id="UP000268313">
    <property type="component" value="Unassembled WGS sequence"/>
</dbReference>
<dbReference type="EMBL" id="RAWE01000006">
    <property type="protein sequence ID" value="RKH07097.1"/>
    <property type="molecule type" value="Genomic_DNA"/>
</dbReference>
<feature type="chain" id="PRO_5017182856" description="ABC transporter substrate-binding protein" evidence="1">
    <location>
        <begin position="28"/>
        <end position="398"/>
    </location>
</feature>
<accession>A0A3A8KID2</accession>
<organism evidence="2 3">
    <name type="scientific">Corallococcus carmarthensis</name>
    <dbReference type="NCBI Taxonomy" id="2316728"/>
    <lineage>
        <taxon>Bacteria</taxon>
        <taxon>Pseudomonadati</taxon>
        <taxon>Myxococcota</taxon>
        <taxon>Myxococcia</taxon>
        <taxon>Myxococcales</taxon>
        <taxon>Cystobacterineae</taxon>
        <taxon>Myxococcaceae</taxon>
        <taxon>Corallococcus</taxon>
    </lineage>
</organism>
<dbReference type="PANTHER" id="PTHR35271">
    <property type="entry name" value="ABC TRANSPORTER, SUBSTRATE-BINDING LIPOPROTEIN-RELATED"/>
    <property type="match status" value="1"/>
</dbReference>
<dbReference type="PANTHER" id="PTHR35271:SF1">
    <property type="entry name" value="ABC TRANSPORTER, SUBSTRATE-BINDING LIPOPROTEIN"/>
    <property type="match status" value="1"/>
</dbReference>
<name>A0A3A8KID2_9BACT</name>
<dbReference type="InterPro" id="IPR007487">
    <property type="entry name" value="ABC_transpt-TYRBP-like"/>
</dbReference>
<proteinExistence type="predicted"/>
<keyword evidence="3" id="KW-1185">Reference proteome</keyword>
<gene>
    <name evidence="2" type="ORF">D7X32_03230</name>
</gene>
<dbReference type="OrthoDB" id="5431021at2"/>
<evidence type="ECO:0000256" key="1">
    <source>
        <dbReference type="SAM" id="SignalP"/>
    </source>
</evidence>
<reference evidence="3" key="1">
    <citation type="submission" date="2018-09" db="EMBL/GenBank/DDBJ databases">
        <authorList>
            <person name="Livingstone P.G."/>
            <person name="Whitworth D.E."/>
        </authorList>
    </citation>
    <scope>NUCLEOTIDE SEQUENCE [LARGE SCALE GENOMIC DNA]</scope>
    <source>
        <strain evidence="3">CA043D</strain>
    </source>
</reference>
<feature type="signal peptide" evidence="1">
    <location>
        <begin position="1"/>
        <end position="27"/>
    </location>
</feature>
<evidence type="ECO:0000313" key="2">
    <source>
        <dbReference type="EMBL" id="RKH07097.1"/>
    </source>
</evidence>
<evidence type="ECO:0000313" key="3">
    <source>
        <dbReference type="Proteomes" id="UP000268313"/>
    </source>
</evidence>
<dbReference type="AlphaFoldDB" id="A0A3A8KID2"/>
<evidence type="ECO:0008006" key="4">
    <source>
        <dbReference type="Google" id="ProtNLM"/>
    </source>
</evidence>
<comment type="caution">
    <text evidence="2">The sequence shown here is derived from an EMBL/GenBank/DDBJ whole genome shotgun (WGS) entry which is preliminary data.</text>
</comment>
<keyword evidence="1" id="KW-0732">Signal</keyword>
<dbReference type="Pfam" id="PF04392">
    <property type="entry name" value="ABC_sub_bind"/>
    <property type="match status" value="1"/>
</dbReference>
<dbReference type="Gene3D" id="3.40.50.2300">
    <property type="match status" value="2"/>
</dbReference>
<dbReference type="RefSeq" id="WP_120601009.1">
    <property type="nucleotide sequence ID" value="NZ_JABFJX010000144.1"/>
</dbReference>
<protein>
    <recommendedName>
        <fullName evidence="4">ABC transporter substrate-binding protein</fullName>
    </recommendedName>
</protein>